<name>A0ABD3WIE6_SINWO</name>
<dbReference type="EMBL" id="JBJQND010000006">
    <property type="protein sequence ID" value="KAL3873101.1"/>
    <property type="molecule type" value="Genomic_DNA"/>
</dbReference>
<accession>A0ABD3WIE6</accession>
<keyword evidence="1" id="KW-0472">Membrane</keyword>
<keyword evidence="1" id="KW-1133">Transmembrane helix</keyword>
<dbReference type="AlphaFoldDB" id="A0ABD3WIE6"/>
<dbReference type="Proteomes" id="UP001634394">
    <property type="component" value="Unassembled WGS sequence"/>
</dbReference>
<evidence type="ECO:0000313" key="2">
    <source>
        <dbReference type="EMBL" id="KAL3873101.1"/>
    </source>
</evidence>
<keyword evidence="1" id="KW-0812">Transmembrane</keyword>
<reference evidence="2 3" key="1">
    <citation type="submission" date="2024-11" db="EMBL/GenBank/DDBJ databases">
        <title>Chromosome-level genome assembly of the freshwater bivalve Anodonta woodiana.</title>
        <authorList>
            <person name="Chen X."/>
        </authorList>
    </citation>
    <scope>NUCLEOTIDE SEQUENCE [LARGE SCALE GENOMIC DNA]</scope>
    <source>
        <strain evidence="2">MN2024</strain>
        <tissue evidence="2">Gills</tissue>
    </source>
</reference>
<evidence type="ECO:0008006" key="4">
    <source>
        <dbReference type="Google" id="ProtNLM"/>
    </source>
</evidence>
<dbReference type="PANTHER" id="PTHR31630:SF6">
    <property type="entry name" value="PHYTANOYL-COA DIOXYGENASE-RELATED"/>
    <property type="match status" value="1"/>
</dbReference>
<protein>
    <recommendedName>
        <fullName evidence="4">Phytanoyl-CoA dioxygenase</fullName>
    </recommendedName>
</protein>
<feature type="transmembrane region" description="Helical" evidence="1">
    <location>
        <begin position="330"/>
        <end position="347"/>
    </location>
</feature>
<dbReference type="PANTHER" id="PTHR31630">
    <property type="entry name" value="PHYTANOYL-COA DIOXYGENASE-RELATED-RELATED"/>
    <property type="match status" value="1"/>
</dbReference>
<gene>
    <name evidence="2" type="ORF">ACJMK2_036259</name>
</gene>
<keyword evidence="3" id="KW-1185">Reference proteome</keyword>
<proteinExistence type="predicted"/>
<evidence type="ECO:0000256" key="1">
    <source>
        <dbReference type="SAM" id="Phobius"/>
    </source>
</evidence>
<organism evidence="2 3">
    <name type="scientific">Sinanodonta woodiana</name>
    <name type="common">Chinese pond mussel</name>
    <name type="synonym">Anodonta woodiana</name>
    <dbReference type="NCBI Taxonomy" id="1069815"/>
    <lineage>
        <taxon>Eukaryota</taxon>
        <taxon>Metazoa</taxon>
        <taxon>Spiralia</taxon>
        <taxon>Lophotrochozoa</taxon>
        <taxon>Mollusca</taxon>
        <taxon>Bivalvia</taxon>
        <taxon>Autobranchia</taxon>
        <taxon>Heteroconchia</taxon>
        <taxon>Palaeoheterodonta</taxon>
        <taxon>Unionida</taxon>
        <taxon>Unionoidea</taxon>
        <taxon>Unionidae</taxon>
        <taxon>Unioninae</taxon>
        <taxon>Sinanodonta</taxon>
    </lineage>
</organism>
<dbReference type="Pfam" id="PF05721">
    <property type="entry name" value="PhyH"/>
    <property type="match status" value="1"/>
</dbReference>
<evidence type="ECO:0000313" key="3">
    <source>
        <dbReference type="Proteomes" id="UP001634394"/>
    </source>
</evidence>
<sequence length="353" mass="41082">MITDTNLQELEEKGYTVVPNVVTPDECEQCVVQYKEWLSQFRHGDWPLSSYSLIRNYNVGHMEPTWFIRLKSKTVFEQLWRTEKLLSSFDAIAIGRPPEDGEERFDEPGRSWLHLDQNHSRVGLHAFQGAVYLEEACEDDWTLQVLESSHKYFAEFFEQNNKASLRSNLNALYRLRDNDFNFFKNKNCQEKRVPVTKGGMVLWDSRLVHANANPKKGRKHPSRWRYVVFVSMTPAHWAGPEDLETRKFAYENVKMTTHWSSDGVRAFHTTPTKEVFYQEMLPDIAKTTEAKQLSGVLPYSKTDRKPIGPLKPKWMNDAIQKKLTNWSSKTGLIFGAIVIGVLSYFAYRTMLNL</sequence>
<comment type="caution">
    <text evidence="2">The sequence shown here is derived from an EMBL/GenBank/DDBJ whole genome shotgun (WGS) entry which is preliminary data.</text>
</comment>
<dbReference type="SUPFAM" id="SSF51197">
    <property type="entry name" value="Clavaminate synthase-like"/>
    <property type="match status" value="1"/>
</dbReference>
<dbReference type="InterPro" id="IPR008775">
    <property type="entry name" value="Phytyl_CoA_dOase-like"/>
</dbReference>
<dbReference type="Gene3D" id="2.60.120.620">
    <property type="entry name" value="q2cbj1_9rhob like domain"/>
    <property type="match status" value="1"/>
</dbReference>